<keyword evidence="1" id="KW-0812">Transmembrane</keyword>
<dbReference type="AlphaFoldDB" id="A0A3M7TTG2"/>
<dbReference type="RefSeq" id="WP_122899249.1">
    <property type="nucleotide sequence ID" value="NZ_RHIB01000002.1"/>
</dbReference>
<keyword evidence="3" id="KW-1185">Reference proteome</keyword>
<feature type="transmembrane region" description="Helical" evidence="1">
    <location>
        <begin position="59"/>
        <end position="80"/>
    </location>
</feature>
<name>A0A3M7TTG2_9BACI</name>
<organism evidence="2 3">
    <name type="scientific">Alteribacter keqinensis</name>
    <dbReference type="NCBI Taxonomy" id="2483800"/>
    <lineage>
        <taxon>Bacteria</taxon>
        <taxon>Bacillati</taxon>
        <taxon>Bacillota</taxon>
        <taxon>Bacilli</taxon>
        <taxon>Bacillales</taxon>
        <taxon>Bacillaceae</taxon>
        <taxon>Alteribacter</taxon>
    </lineage>
</organism>
<dbReference type="Pfam" id="PF10710">
    <property type="entry name" value="DUF2512"/>
    <property type="match status" value="1"/>
</dbReference>
<keyword evidence="1" id="KW-0472">Membrane</keyword>
<feature type="transmembrane region" description="Helical" evidence="1">
    <location>
        <begin position="7"/>
        <end position="26"/>
    </location>
</feature>
<reference evidence="2 3" key="1">
    <citation type="submission" date="2018-10" db="EMBL/GenBank/DDBJ databases">
        <title>Bacillus Keqinensis sp. nov., a moderately halophilic bacterium isolated from a saline-alkaline lake.</title>
        <authorList>
            <person name="Wang H."/>
        </authorList>
    </citation>
    <scope>NUCLEOTIDE SEQUENCE [LARGE SCALE GENOMIC DNA]</scope>
    <source>
        <strain evidence="2 3">KQ-3</strain>
    </source>
</reference>
<evidence type="ECO:0000313" key="2">
    <source>
        <dbReference type="EMBL" id="RNA67643.1"/>
    </source>
</evidence>
<dbReference type="Proteomes" id="UP000278746">
    <property type="component" value="Unassembled WGS sequence"/>
</dbReference>
<gene>
    <name evidence="2" type="ORF">EBO34_13040</name>
</gene>
<feature type="transmembrane region" description="Helical" evidence="1">
    <location>
        <begin position="32"/>
        <end position="52"/>
    </location>
</feature>
<feature type="transmembrane region" description="Helical" evidence="1">
    <location>
        <begin position="86"/>
        <end position="109"/>
    </location>
</feature>
<evidence type="ECO:0000313" key="3">
    <source>
        <dbReference type="Proteomes" id="UP000278746"/>
    </source>
</evidence>
<dbReference type="OrthoDB" id="2111682at2"/>
<protein>
    <submittedName>
        <fullName evidence="2">DUF2512 family protein</fullName>
    </submittedName>
</protein>
<dbReference type="EMBL" id="RHIB01000002">
    <property type="protein sequence ID" value="RNA67643.1"/>
    <property type="molecule type" value="Genomic_DNA"/>
</dbReference>
<comment type="caution">
    <text evidence="2">The sequence shown here is derived from an EMBL/GenBank/DDBJ whole genome shotgun (WGS) entry which is preliminary data.</text>
</comment>
<keyword evidence="1" id="KW-1133">Transmembrane helix</keyword>
<sequence length="116" mass="12474">MHYVKTVLLKAVIIAAVLLPILSLGYQYSFLATLLLTGVLTIVGFVAVDLFVLKMSSNWMATISDFGLAFLVVQVIGSFFYGEGMIAIGVSLVAATGIAIGEWFVHAYLNRTLAVN</sequence>
<dbReference type="InterPro" id="IPR019649">
    <property type="entry name" value="DUF2512"/>
</dbReference>
<proteinExistence type="predicted"/>
<evidence type="ECO:0000256" key="1">
    <source>
        <dbReference type="SAM" id="Phobius"/>
    </source>
</evidence>
<accession>A0A3M7TTG2</accession>